<dbReference type="Gene3D" id="3.20.80.10">
    <property type="entry name" value="Regulatory factor, effector binding domain"/>
    <property type="match status" value="1"/>
</dbReference>
<keyword evidence="2" id="KW-1185">Reference proteome</keyword>
<evidence type="ECO:0000313" key="2">
    <source>
        <dbReference type="Proteomes" id="UP001528920"/>
    </source>
</evidence>
<reference evidence="1 2" key="1">
    <citation type="submission" date="2022-01" db="EMBL/GenBank/DDBJ databases">
        <title>Labilibaculum sp. nov, a marine bacterium isolated from Antarctica.</title>
        <authorList>
            <person name="Dai W."/>
        </authorList>
    </citation>
    <scope>NUCLEOTIDE SEQUENCE [LARGE SCALE GENOMIC DNA]</scope>
    <source>
        <strain evidence="1 2">DW002</strain>
    </source>
</reference>
<proteinExistence type="predicted"/>
<organism evidence="1 2">
    <name type="scientific">Paralabilibaculum antarcticum</name>
    <dbReference type="NCBI Taxonomy" id="2912572"/>
    <lineage>
        <taxon>Bacteria</taxon>
        <taxon>Pseudomonadati</taxon>
        <taxon>Bacteroidota</taxon>
        <taxon>Bacteroidia</taxon>
        <taxon>Marinilabiliales</taxon>
        <taxon>Marinifilaceae</taxon>
        <taxon>Paralabilibaculum</taxon>
    </lineage>
</organism>
<dbReference type="EMBL" id="JAKJSC010000001">
    <property type="protein sequence ID" value="MDE5416598.1"/>
    <property type="molecule type" value="Genomic_DNA"/>
</dbReference>
<evidence type="ECO:0000313" key="1">
    <source>
        <dbReference type="EMBL" id="MDE5416598.1"/>
    </source>
</evidence>
<name>A0ABT5VME2_9BACT</name>
<dbReference type="InterPro" id="IPR011256">
    <property type="entry name" value="Reg_factor_effector_dom_sf"/>
</dbReference>
<comment type="caution">
    <text evidence="1">The sequence shown here is derived from an EMBL/GenBank/DDBJ whole genome shotgun (WGS) entry which is preliminary data.</text>
</comment>
<dbReference type="Proteomes" id="UP001528920">
    <property type="component" value="Unassembled WGS sequence"/>
</dbReference>
<dbReference type="SUPFAM" id="SSF55136">
    <property type="entry name" value="Probable bacterial effector-binding domain"/>
    <property type="match status" value="1"/>
</dbReference>
<sequence>MEKQTAPAMTVVSKEIKTTFKDLMKDIEDFPQAIVKEAVQAGLHPAGPQCWIYTWETCDMEAEFDLKICLPVATFGNSFKSDKFKLEKLEEYVHVKKTHLGAWDKLKDSYETLTEEMKTCLIEPKKSCRELYINCDFDNLANNITEIQFQAN</sequence>
<gene>
    <name evidence="1" type="ORF">L3049_01160</name>
</gene>
<evidence type="ECO:0008006" key="3">
    <source>
        <dbReference type="Google" id="ProtNLM"/>
    </source>
</evidence>
<dbReference type="RefSeq" id="WP_275107940.1">
    <property type="nucleotide sequence ID" value="NZ_JAKJSC010000001.1"/>
</dbReference>
<protein>
    <recommendedName>
        <fullName evidence="3">Bacterial transcription activator effector binding domain-containing protein</fullName>
    </recommendedName>
</protein>
<accession>A0ABT5VME2</accession>